<evidence type="ECO:0000313" key="2">
    <source>
        <dbReference type="Proteomes" id="UP001604336"/>
    </source>
</evidence>
<dbReference type="Proteomes" id="UP001604336">
    <property type="component" value="Unassembled WGS sequence"/>
</dbReference>
<sequence length="123" mass="13616">MMLILLQISNASCFRKGIVGFRAGMEREQWIGDRDSNSSKKITVGMRECRRLGAREGGTFGRGEIAGAVSQCLREEKSQQWAGDRESNSSEKVAVDLREHRCLGAREGGAFGKGEIAGRRRRV</sequence>
<dbReference type="AlphaFoldDB" id="A0ABD1UN35"/>
<name>A0ABD1UN35_9LAMI</name>
<gene>
    <name evidence="1" type="ORF">Adt_11496</name>
</gene>
<accession>A0ABD1UN35</accession>
<proteinExistence type="predicted"/>
<reference evidence="2" key="1">
    <citation type="submission" date="2024-07" db="EMBL/GenBank/DDBJ databases">
        <title>Two chromosome-level genome assemblies of Korean endemic species Abeliophyllum distichum and Forsythia ovata (Oleaceae).</title>
        <authorList>
            <person name="Jang H."/>
        </authorList>
    </citation>
    <scope>NUCLEOTIDE SEQUENCE [LARGE SCALE GENOMIC DNA]</scope>
</reference>
<comment type="caution">
    <text evidence="1">The sequence shown here is derived from an EMBL/GenBank/DDBJ whole genome shotgun (WGS) entry which is preliminary data.</text>
</comment>
<protein>
    <submittedName>
        <fullName evidence="1">Uncharacterized protein</fullName>
    </submittedName>
</protein>
<dbReference type="EMBL" id="JBFOLK010000003">
    <property type="protein sequence ID" value="KAL2526442.1"/>
    <property type="molecule type" value="Genomic_DNA"/>
</dbReference>
<keyword evidence="2" id="KW-1185">Reference proteome</keyword>
<evidence type="ECO:0000313" key="1">
    <source>
        <dbReference type="EMBL" id="KAL2526442.1"/>
    </source>
</evidence>
<organism evidence="1 2">
    <name type="scientific">Abeliophyllum distichum</name>
    <dbReference type="NCBI Taxonomy" id="126358"/>
    <lineage>
        <taxon>Eukaryota</taxon>
        <taxon>Viridiplantae</taxon>
        <taxon>Streptophyta</taxon>
        <taxon>Embryophyta</taxon>
        <taxon>Tracheophyta</taxon>
        <taxon>Spermatophyta</taxon>
        <taxon>Magnoliopsida</taxon>
        <taxon>eudicotyledons</taxon>
        <taxon>Gunneridae</taxon>
        <taxon>Pentapetalae</taxon>
        <taxon>asterids</taxon>
        <taxon>lamiids</taxon>
        <taxon>Lamiales</taxon>
        <taxon>Oleaceae</taxon>
        <taxon>Forsythieae</taxon>
        <taxon>Abeliophyllum</taxon>
    </lineage>
</organism>